<dbReference type="InterPro" id="IPR002678">
    <property type="entry name" value="DUF34/NIF3"/>
</dbReference>
<evidence type="ECO:0000313" key="4">
    <source>
        <dbReference type="Proteomes" id="UP000823928"/>
    </source>
</evidence>
<reference evidence="3" key="2">
    <citation type="journal article" date="2021" name="PeerJ">
        <title>Extensive microbial diversity within the chicken gut microbiome revealed by metagenomics and culture.</title>
        <authorList>
            <person name="Gilroy R."/>
            <person name="Ravi A."/>
            <person name="Getino M."/>
            <person name="Pursley I."/>
            <person name="Horton D.L."/>
            <person name="Alikhan N.F."/>
            <person name="Baker D."/>
            <person name="Gharbi K."/>
            <person name="Hall N."/>
            <person name="Watson M."/>
            <person name="Adriaenssens E.M."/>
            <person name="Foster-Nyarko E."/>
            <person name="Jarju S."/>
            <person name="Secka A."/>
            <person name="Antonio M."/>
            <person name="Oren A."/>
            <person name="Chaudhuri R.R."/>
            <person name="La Ragione R."/>
            <person name="Hildebrand F."/>
            <person name="Pallen M.J."/>
        </authorList>
    </citation>
    <scope>NUCLEOTIDE SEQUENCE</scope>
    <source>
        <strain evidence="3">6276</strain>
    </source>
</reference>
<gene>
    <name evidence="3" type="ORF">IAC10_13445</name>
</gene>
<proteinExistence type="inferred from homology"/>
<feature type="binding site" evidence="2">
    <location>
        <position position="50"/>
    </location>
    <ligand>
        <name>a divalent metal cation</name>
        <dbReference type="ChEBI" id="CHEBI:60240"/>
        <label>1</label>
    </ligand>
</feature>
<dbReference type="GO" id="GO:0046872">
    <property type="term" value="F:metal ion binding"/>
    <property type="evidence" value="ECO:0007669"/>
    <property type="project" value="UniProtKB-KW"/>
</dbReference>
<feature type="non-terminal residue" evidence="3">
    <location>
        <position position="1"/>
    </location>
</feature>
<evidence type="ECO:0000256" key="2">
    <source>
        <dbReference type="PIRSR" id="PIRSR602678-1"/>
    </source>
</evidence>
<dbReference type="Proteomes" id="UP000823928">
    <property type="component" value="Unassembled WGS sequence"/>
</dbReference>
<sequence length="82" mass="9106">KIAFCAGSGSDFIHEAAEHNADALVTGDVKFHTALESPIVLFDIGHFESEILVLDIFKSLLQNVETIKANEKNPFFYNENHS</sequence>
<dbReference type="InterPro" id="IPR036069">
    <property type="entry name" value="DUF34/NIF3_sf"/>
</dbReference>
<reference evidence="3" key="1">
    <citation type="submission" date="2020-10" db="EMBL/GenBank/DDBJ databases">
        <authorList>
            <person name="Gilroy R."/>
        </authorList>
    </citation>
    <scope>NUCLEOTIDE SEQUENCE</scope>
    <source>
        <strain evidence="3">6276</strain>
    </source>
</reference>
<dbReference type="Gene3D" id="3.40.1390.30">
    <property type="entry name" value="NIF3 (NGG1p interacting factor 3)-like"/>
    <property type="match status" value="1"/>
</dbReference>
<evidence type="ECO:0000256" key="1">
    <source>
        <dbReference type="ARBA" id="ARBA00006964"/>
    </source>
</evidence>
<accession>A0A9D1F1Q5</accession>
<comment type="caution">
    <text evidence="3">The sequence shown here is derived from an EMBL/GenBank/DDBJ whole genome shotgun (WGS) entry which is preliminary data.</text>
</comment>
<dbReference type="SUPFAM" id="SSF102705">
    <property type="entry name" value="NIF3 (NGG1p interacting factor 3)-like"/>
    <property type="match status" value="1"/>
</dbReference>
<dbReference type="EMBL" id="DVIU01000275">
    <property type="protein sequence ID" value="HIS37604.1"/>
    <property type="molecule type" value="Genomic_DNA"/>
</dbReference>
<keyword evidence="2" id="KW-0479">Metal-binding</keyword>
<organism evidence="3 4">
    <name type="scientific">Candidatus Scatousia excrementigallinarum</name>
    <dbReference type="NCBI Taxonomy" id="2840935"/>
    <lineage>
        <taxon>Bacteria</taxon>
        <taxon>Candidatus Scatousia</taxon>
    </lineage>
</organism>
<name>A0A9D1F1Q5_9BACT</name>
<dbReference type="Pfam" id="PF01784">
    <property type="entry name" value="DUF34_NIF3"/>
    <property type="match status" value="1"/>
</dbReference>
<evidence type="ECO:0000313" key="3">
    <source>
        <dbReference type="EMBL" id="HIS37604.1"/>
    </source>
</evidence>
<comment type="similarity">
    <text evidence="1">Belongs to the GTP cyclohydrolase I type 2/NIF3 family.</text>
</comment>
<dbReference type="AlphaFoldDB" id="A0A9D1F1Q5"/>
<feature type="binding site" evidence="2">
    <location>
        <position position="46"/>
    </location>
    <ligand>
        <name>a divalent metal cation</name>
        <dbReference type="ChEBI" id="CHEBI:60240"/>
        <label>1</label>
    </ligand>
</feature>
<protein>
    <submittedName>
        <fullName evidence="3">Nif3-like dinuclear metal center hexameric protein</fullName>
    </submittedName>
</protein>